<keyword evidence="1" id="KW-0175">Coiled coil</keyword>
<dbReference type="EMBL" id="REGN01008133">
    <property type="protein sequence ID" value="RNA04361.1"/>
    <property type="molecule type" value="Genomic_DNA"/>
</dbReference>
<evidence type="ECO:0000256" key="1">
    <source>
        <dbReference type="SAM" id="Coils"/>
    </source>
</evidence>
<proteinExistence type="predicted"/>
<dbReference type="Proteomes" id="UP000276133">
    <property type="component" value="Unassembled WGS sequence"/>
</dbReference>
<gene>
    <name evidence="2" type="ORF">BpHYR1_041169</name>
</gene>
<comment type="caution">
    <text evidence="2">The sequence shown here is derived from an EMBL/GenBank/DDBJ whole genome shotgun (WGS) entry which is preliminary data.</text>
</comment>
<evidence type="ECO:0000313" key="3">
    <source>
        <dbReference type="Proteomes" id="UP000276133"/>
    </source>
</evidence>
<name>A0A3M7Q050_BRAPC</name>
<accession>A0A3M7Q050</accession>
<organism evidence="2 3">
    <name type="scientific">Brachionus plicatilis</name>
    <name type="common">Marine rotifer</name>
    <name type="synonym">Brachionus muelleri</name>
    <dbReference type="NCBI Taxonomy" id="10195"/>
    <lineage>
        <taxon>Eukaryota</taxon>
        <taxon>Metazoa</taxon>
        <taxon>Spiralia</taxon>
        <taxon>Gnathifera</taxon>
        <taxon>Rotifera</taxon>
        <taxon>Eurotatoria</taxon>
        <taxon>Monogononta</taxon>
        <taxon>Pseudotrocha</taxon>
        <taxon>Ploima</taxon>
        <taxon>Brachionidae</taxon>
        <taxon>Brachionus</taxon>
    </lineage>
</organism>
<dbReference type="AlphaFoldDB" id="A0A3M7Q050"/>
<protein>
    <submittedName>
        <fullName evidence="2">Uncharacterized protein</fullName>
    </submittedName>
</protein>
<reference evidence="2 3" key="1">
    <citation type="journal article" date="2018" name="Sci. Rep.">
        <title>Genomic signatures of local adaptation to the degree of environmental predictability in rotifers.</title>
        <authorList>
            <person name="Franch-Gras L."/>
            <person name="Hahn C."/>
            <person name="Garcia-Roger E.M."/>
            <person name="Carmona M.J."/>
            <person name="Serra M."/>
            <person name="Gomez A."/>
        </authorList>
    </citation>
    <scope>NUCLEOTIDE SEQUENCE [LARGE SCALE GENOMIC DNA]</scope>
    <source>
        <strain evidence="2">HYR1</strain>
    </source>
</reference>
<feature type="coiled-coil region" evidence="1">
    <location>
        <begin position="66"/>
        <end position="100"/>
    </location>
</feature>
<evidence type="ECO:0000313" key="2">
    <source>
        <dbReference type="EMBL" id="RNA04361.1"/>
    </source>
</evidence>
<keyword evidence="3" id="KW-1185">Reference proteome</keyword>
<sequence>MFLTFSIDDYNNLTNIISYLNTDVIHLRNEISLIKDQIGHLQKSNFEYLIEIQRLKTEDFKRSLVTDKKDSELKKKTENIDQLNKELTKKNILISKMEKDWLRADSYFDVDERQSWCIEKDLKTIFDKCDNVCSDIDLNQLNFDHLIMIMNFKLPIMWTEKPAEL</sequence>